<dbReference type="Pfam" id="PF18854">
    <property type="entry name" value="baeRF_family10"/>
    <property type="match status" value="1"/>
</dbReference>
<dbReference type="Proteomes" id="UP000198923">
    <property type="component" value="Unassembled WGS sequence"/>
</dbReference>
<protein>
    <submittedName>
        <fullName evidence="1">Stalled ribosome rescue protein Dom34, pelota family</fullName>
    </submittedName>
</protein>
<gene>
    <name evidence="1" type="ORF">SAMN05421505_1145</name>
</gene>
<dbReference type="AlphaFoldDB" id="A0A1G8BD83"/>
<name>A0A1G8BD83_9ACTN</name>
<evidence type="ECO:0000313" key="1">
    <source>
        <dbReference type="EMBL" id="SDH30983.1"/>
    </source>
</evidence>
<reference evidence="1 2" key="1">
    <citation type="submission" date="2016-10" db="EMBL/GenBank/DDBJ databases">
        <authorList>
            <person name="de Groot N.N."/>
        </authorList>
    </citation>
    <scope>NUCLEOTIDE SEQUENCE [LARGE SCALE GENOMIC DNA]</scope>
    <source>
        <strain evidence="1 2">CPCC 201354</strain>
    </source>
</reference>
<dbReference type="STRING" id="504805.SAMN05421505_1145"/>
<dbReference type="RefSeq" id="WP_093171332.1">
    <property type="nucleotide sequence ID" value="NZ_FNCN01000014.1"/>
</dbReference>
<organism evidence="1 2">
    <name type="scientific">Sinosporangium album</name>
    <dbReference type="NCBI Taxonomy" id="504805"/>
    <lineage>
        <taxon>Bacteria</taxon>
        <taxon>Bacillati</taxon>
        <taxon>Actinomycetota</taxon>
        <taxon>Actinomycetes</taxon>
        <taxon>Streptosporangiales</taxon>
        <taxon>Streptosporangiaceae</taxon>
        <taxon>Sinosporangium</taxon>
    </lineage>
</organism>
<sequence length="370" mass="40419">MRYASFFERLVETEIPHPEVLSVYYTVPLDPAEFDGVLPRVEHLVRQAAADSGSRITLADLRDTLAATRDWLGRGVAMFVAGANGLFERLKLPAPVDDTAMVGTRPYVRPLIAIGHRCPRYGIAVVDEAHAWIWPDDEPAEITAVTDEALRKPNYAGWYGLSEYGVRSRAEGLRIRHYRRAAAEIRRFMRREGLDLLVLCGHDYEIPVFMEELPVDMRSKVSGVVAVDPRTLNPANMKPRTDPVIARRIAEYDENLAAAVVSDAATEKNAVTGLARCLAAVNARAVGTLLLDDGIRIRGAVCRGCGNLLEAGERACPDCDADVRAVPDVLEEAAVAVLRSRGKVVPLPSGLLDGGPVAARLRMPIAVFAH</sequence>
<dbReference type="InterPro" id="IPR041202">
    <property type="entry name" value="BaeRF_family10"/>
</dbReference>
<dbReference type="EMBL" id="FNCN01000014">
    <property type="protein sequence ID" value="SDH30983.1"/>
    <property type="molecule type" value="Genomic_DNA"/>
</dbReference>
<accession>A0A1G8BD83</accession>
<keyword evidence="2" id="KW-1185">Reference proteome</keyword>
<evidence type="ECO:0000313" key="2">
    <source>
        <dbReference type="Proteomes" id="UP000198923"/>
    </source>
</evidence>
<proteinExistence type="predicted"/>
<dbReference type="OrthoDB" id="3804586at2"/>